<accession>A0A0B2QY47</accession>
<dbReference type="FunFam" id="1.10.287.890:FF:000002">
    <property type="entry name" value="Adenylate isopentenyltransferase 5, chloroplastic"/>
    <property type="match status" value="1"/>
</dbReference>
<dbReference type="EC" id="2.5.1.112" evidence="10"/>
<dbReference type="Pfam" id="PF01715">
    <property type="entry name" value="IPPT"/>
    <property type="match status" value="2"/>
</dbReference>
<comment type="catalytic activity">
    <reaction evidence="8">
        <text>dimethylallyl diphosphate + ADP = N(6)-(dimethylallyl)adenosine 5'-diphosphate + diphosphate</text>
        <dbReference type="Rhea" id="RHEA:36327"/>
        <dbReference type="ChEBI" id="CHEBI:33019"/>
        <dbReference type="ChEBI" id="CHEBI:57623"/>
        <dbReference type="ChEBI" id="CHEBI:73533"/>
        <dbReference type="ChEBI" id="CHEBI:456216"/>
        <dbReference type="EC" id="2.5.1.112"/>
    </reaction>
</comment>
<proteinExistence type="inferred from homology"/>
<dbReference type="InterPro" id="IPR027417">
    <property type="entry name" value="P-loop_NTPase"/>
</dbReference>
<dbReference type="InterPro" id="IPR039657">
    <property type="entry name" value="Dimethylallyltransferase"/>
</dbReference>
<dbReference type="SUPFAM" id="SSF52540">
    <property type="entry name" value="P-loop containing nucleoside triphosphate hydrolases"/>
    <property type="match status" value="1"/>
</dbReference>
<evidence type="ECO:0000256" key="4">
    <source>
        <dbReference type="ARBA" id="ARBA00022741"/>
    </source>
</evidence>
<comment type="catalytic activity">
    <reaction evidence="7">
        <text>dimethylallyl diphosphate + ATP = N(6)-(dimethylallyl)adenosine 5'-triphosphate + diphosphate</text>
        <dbReference type="Rhea" id="RHEA:36331"/>
        <dbReference type="ChEBI" id="CHEBI:30616"/>
        <dbReference type="ChEBI" id="CHEBI:33019"/>
        <dbReference type="ChEBI" id="CHEBI:57623"/>
        <dbReference type="ChEBI" id="CHEBI:73532"/>
        <dbReference type="EC" id="2.5.1.112"/>
    </reaction>
</comment>
<gene>
    <name evidence="11" type="ORF">glysoja_027053</name>
</gene>
<sequence length="303" mass="34859">MAPLSCSTPLLTGKKKVLFIMGATERGKTKLSINLDTQFPSEIINSDKIQVYKGLDIITNKVPESECRGISHHLIGIINNPDYDFTVDDFCKHVLNALDLIFENGHLPIIVGGSNTYLATLLEDLNMAFHSKYDYCFIWVDVSLTVLFQYLDKRVDKMVDARVVDEIQENFVPGANYSRGVRRAIRVPELGEYFLVEKEISDKAEKEKMLQHAIARTKENTCKLVEMQLLKIHKINYELGWGMTKIDSTEVFEAILKGVDYKNLYHEIIFKPSMEIVKRFLQETTRMWGKTPCQYDQQVTIYT</sequence>
<dbReference type="EMBL" id="KN654844">
    <property type="protein sequence ID" value="KHN24939.1"/>
    <property type="molecule type" value="Genomic_DNA"/>
</dbReference>
<evidence type="ECO:0000256" key="8">
    <source>
        <dbReference type="ARBA" id="ARBA00052386"/>
    </source>
</evidence>
<keyword evidence="3" id="KW-0203">Cytokinin biosynthesis</keyword>
<dbReference type="GO" id="GO:0006400">
    <property type="term" value="P:tRNA modification"/>
    <property type="evidence" value="ECO:0007669"/>
    <property type="project" value="TreeGrafter"/>
</dbReference>
<keyword evidence="6" id="KW-0809">Transit peptide</keyword>
<dbReference type="GO" id="GO:0005524">
    <property type="term" value="F:ATP binding"/>
    <property type="evidence" value="ECO:0007669"/>
    <property type="project" value="UniProtKB-KW"/>
</dbReference>
<keyword evidence="5" id="KW-0067">ATP-binding</keyword>
<evidence type="ECO:0000256" key="2">
    <source>
        <dbReference type="ARBA" id="ARBA00022679"/>
    </source>
</evidence>
<protein>
    <recommendedName>
        <fullName evidence="10">adenylate dimethylallyltransferase (ADP/ATP-dependent)</fullName>
        <ecNumber evidence="10">2.5.1.112</ecNumber>
    </recommendedName>
</protein>
<dbReference type="Proteomes" id="UP000053555">
    <property type="component" value="Unassembled WGS sequence"/>
</dbReference>
<evidence type="ECO:0000256" key="3">
    <source>
        <dbReference type="ARBA" id="ARBA00022712"/>
    </source>
</evidence>
<organism evidence="11">
    <name type="scientific">Glycine soja</name>
    <name type="common">Wild soybean</name>
    <dbReference type="NCBI Taxonomy" id="3848"/>
    <lineage>
        <taxon>Eukaryota</taxon>
        <taxon>Viridiplantae</taxon>
        <taxon>Streptophyta</taxon>
        <taxon>Embryophyta</taxon>
        <taxon>Tracheophyta</taxon>
        <taxon>Spermatophyta</taxon>
        <taxon>Magnoliopsida</taxon>
        <taxon>eudicotyledons</taxon>
        <taxon>Gunneridae</taxon>
        <taxon>Pentapetalae</taxon>
        <taxon>rosids</taxon>
        <taxon>fabids</taxon>
        <taxon>Fabales</taxon>
        <taxon>Fabaceae</taxon>
        <taxon>Papilionoideae</taxon>
        <taxon>50 kb inversion clade</taxon>
        <taxon>NPAAA clade</taxon>
        <taxon>indigoferoid/millettioid clade</taxon>
        <taxon>Phaseoleae</taxon>
        <taxon>Glycine</taxon>
        <taxon>Glycine subgen. Soja</taxon>
    </lineage>
</organism>
<dbReference type="PANTHER" id="PTHR11088">
    <property type="entry name" value="TRNA DIMETHYLALLYLTRANSFERASE"/>
    <property type="match status" value="1"/>
</dbReference>
<dbReference type="GO" id="GO:0052381">
    <property type="term" value="F:tRNA dimethylallyltransferase activity"/>
    <property type="evidence" value="ECO:0007669"/>
    <property type="project" value="TreeGrafter"/>
</dbReference>
<dbReference type="Gene3D" id="3.40.50.300">
    <property type="entry name" value="P-loop containing nucleotide triphosphate hydrolases"/>
    <property type="match status" value="1"/>
</dbReference>
<keyword evidence="2 11" id="KW-0808">Transferase</keyword>
<dbReference type="AlphaFoldDB" id="A0A0B2QY47"/>
<evidence type="ECO:0000256" key="6">
    <source>
        <dbReference type="ARBA" id="ARBA00022946"/>
    </source>
</evidence>
<evidence type="ECO:0000256" key="10">
    <source>
        <dbReference type="ARBA" id="ARBA00066838"/>
    </source>
</evidence>
<evidence type="ECO:0000256" key="7">
    <source>
        <dbReference type="ARBA" id="ARBA00051744"/>
    </source>
</evidence>
<dbReference type="Gramene" id="XM_028391101.1">
    <property type="protein sequence ID" value="XP_028246902.1"/>
    <property type="gene ID" value="LOC114424261"/>
</dbReference>
<comment type="similarity">
    <text evidence="1">Belongs to the IPP transferase family.</text>
</comment>
<dbReference type="GO" id="GO:0009691">
    <property type="term" value="P:cytokinin biosynthetic process"/>
    <property type="evidence" value="ECO:0007669"/>
    <property type="project" value="UniProtKB-KW"/>
</dbReference>
<dbReference type="PANTHER" id="PTHR11088:SF59">
    <property type="entry name" value="ADENYLATE ISOPENTENYLTRANSFERASE"/>
    <property type="match status" value="1"/>
</dbReference>
<dbReference type="Gene3D" id="1.10.287.890">
    <property type="entry name" value="Crystal structure of tRNA isopentenylpyrophosphate transferase (bh2366) domain"/>
    <property type="match status" value="1"/>
</dbReference>
<comment type="function">
    <text evidence="9">Involved in cytokinin biosynthesis. Catalyzes the transfer of an isopentenyl group from dimethylallyl diphosphate (DMAPP) to ATP and ADP.</text>
</comment>
<dbReference type="GO" id="GO:0009824">
    <property type="term" value="F:AMP dimethylallyltransferase activity"/>
    <property type="evidence" value="ECO:0007669"/>
    <property type="project" value="UniProtKB-ARBA"/>
</dbReference>
<reference evidence="11" key="1">
    <citation type="submission" date="2014-07" db="EMBL/GenBank/DDBJ databases">
        <title>Identification of a novel salt tolerance gene in wild soybean by whole-genome sequencing.</title>
        <authorList>
            <person name="Lam H.-M."/>
            <person name="Qi X."/>
            <person name="Li M.-W."/>
            <person name="Liu X."/>
            <person name="Xie M."/>
            <person name="Ni M."/>
            <person name="Xu X."/>
        </authorList>
    </citation>
    <scope>NUCLEOTIDE SEQUENCE [LARGE SCALE GENOMIC DNA]</scope>
    <source>
        <tissue evidence="11">Root</tissue>
    </source>
</reference>
<dbReference type="GO" id="GO:0005739">
    <property type="term" value="C:mitochondrion"/>
    <property type="evidence" value="ECO:0007669"/>
    <property type="project" value="TreeGrafter"/>
</dbReference>
<keyword evidence="4" id="KW-0547">Nucleotide-binding</keyword>
<evidence type="ECO:0000256" key="1">
    <source>
        <dbReference type="ARBA" id="ARBA00005842"/>
    </source>
</evidence>
<evidence type="ECO:0000256" key="5">
    <source>
        <dbReference type="ARBA" id="ARBA00022840"/>
    </source>
</evidence>
<name>A0A0B2QY47_GLYSO</name>
<dbReference type="GO" id="GO:0052622">
    <property type="term" value="F:ATP/ADP dimethylallyltransferase activity"/>
    <property type="evidence" value="ECO:0007669"/>
    <property type="project" value="UniProtKB-EC"/>
</dbReference>
<evidence type="ECO:0000313" key="11">
    <source>
        <dbReference type="EMBL" id="KHN24939.1"/>
    </source>
</evidence>
<evidence type="ECO:0000256" key="9">
    <source>
        <dbReference type="ARBA" id="ARBA00055191"/>
    </source>
</evidence>